<organism evidence="1 2">
    <name type="scientific">Endocarpon pusillum (strain Z07020 / HMAS-L-300199)</name>
    <name type="common">Lichen-forming fungus</name>
    <dbReference type="NCBI Taxonomy" id="1263415"/>
    <lineage>
        <taxon>Eukaryota</taxon>
        <taxon>Fungi</taxon>
        <taxon>Dikarya</taxon>
        <taxon>Ascomycota</taxon>
        <taxon>Pezizomycotina</taxon>
        <taxon>Eurotiomycetes</taxon>
        <taxon>Chaetothyriomycetidae</taxon>
        <taxon>Verrucariales</taxon>
        <taxon>Verrucariaceae</taxon>
        <taxon>Endocarpon</taxon>
    </lineage>
</organism>
<dbReference type="OrthoDB" id="6077919at2759"/>
<dbReference type="HOGENOM" id="CLU_1758795_0_0_1"/>
<keyword evidence="2" id="KW-1185">Reference proteome</keyword>
<protein>
    <submittedName>
        <fullName evidence="1">Uncharacterized protein</fullName>
    </submittedName>
</protein>
<dbReference type="GeneID" id="19243493"/>
<reference evidence="2" key="1">
    <citation type="journal article" date="2014" name="BMC Genomics">
        <title>Genome characteristics reveal the impact of lichenization on lichen-forming fungus Endocarpon pusillum Hedwig (Verrucariales, Ascomycota).</title>
        <authorList>
            <person name="Wang Y.-Y."/>
            <person name="Liu B."/>
            <person name="Zhang X.-Y."/>
            <person name="Zhou Q.-M."/>
            <person name="Zhang T."/>
            <person name="Li H."/>
            <person name="Yu Y.-F."/>
            <person name="Zhang X.-L."/>
            <person name="Hao X.-Y."/>
            <person name="Wang M."/>
            <person name="Wang L."/>
            <person name="Wei J.-C."/>
        </authorList>
    </citation>
    <scope>NUCLEOTIDE SEQUENCE [LARGE SCALE GENOMIC DNA]</scope>
    <source>
        <strain evidence="2">Z07020 / HMAS-L-300199</strain>
    </source>
</reference>
<dbReference type="EMBL" id="KE721425">
    <property type="protein sequence ID" value="ERF69374.1"/>
    <property type="molecule type" value="Genomic_DNA"/>
</dbReference>
<dbReference type="RefSeq" id="XP_007804981.1">
    <property type="nucleotide sequence ID" value="XM_007806790.1"/>
</dbReference>
<sequence length="148" mass="17886">MQPYGRQCRQTFKKMLYPWHQSIRLIPTTTQQKHSLIVIQLRQRIYLHGQLFKSSHQSLIQIMSRWRRRRRKYSAFPEEICEQRIGRDYQSRFWCGFCGEIVVLQKKGLEGANEKFDQGFWDRVLDLFTSSVQTTSDHDERAGRLREF</sequence>
<evidence type="ECO:0000313" key="2">
    <source>
        <dbReference type="Proteomes" id="UP000019373"/>
    </source>
</evidence>
<proteinExistence type="predicted"/>
<gene>
    <name evidence="1" type="ORF">EPUS_08646</name>
</gene>
<dbReference type="AlphaFoldDB" id="U1HKA0"/>
<evidence type="ECO:0000313" key="1">
    <source>
        <dbReference type="EMBL" id="ERF69374.1"/>
    </source>
</evidence>
<dbReference type="Proteomes" id="UP000019373">
    <property type="component" value="Unassembled WGS sequence"/>
</dbReference>
<name>U1HKA0_ENDPU</name>
<accession>U1HKA0</accession>